<sequence>MPSFYSAAANGLPTPPHVHMGNRVDVDQPYFPPGLPPPYSARFANGCDPVDHYSAAYGPPVSTHLPHLHPAQSNRDMKAALFSRPQQPLYSSIVTGAHAASLRSSTSLPPMDNAIPPQYRRREHSGQQEHKAKEQKSTGGVAAHLDYDMDQMTDFVAEMAQGMYALYTSKIRLSDIDMLRSVYPGTAVPRQFRKYVYQILSSTRLPSSTILLGLYYLASRMRMLSTAEVYGAGSGEVYRMLTVALLLGSKFLDDNTFQNRSWSEVSNIPVADLNSMELEWLFAFDWRIHNRIHNQNDGFMTWKAHWDTWRAKSDARVYESRTKLAPIDTTIQRHHSIQKPLLSPEGPIPPQYQRSGWLTPMSSDYSPPSAPPTGPNTPDYFQAAPWPFNNPPPYSRSWAVPQQFITSRSQPPSYQPTPSYAPAFSAAGWHGHGIACGCLYCAKGPDHYLSGVPFGLQPVAG</sequence>
<protein>
    <submittedName>
        <fullName evidence="1">Uncharacterized protein</fullName>
    </submittedName>
</protein>
<gene>
    <name evidence="1" type="ORF">LOY88_000283</name>
</gene>
<comment type="caution">
    <text evidence="1">The sequence shown here is derived from an EMBL/GenBank/DDBJ whole genome shotgun (WGS) entry which is preliminary data.</text>
</comment>
<dbReference type="EMBL" id="JALBCA010000003">
    <property type="protein sequence ID" value="KAI2393223.1"/>
    <property type="molecule type" value="Genomic_DNA"/>
</dbReference>
<accession>A0ACB8V586</accession>
<proteinExistence type="predicted"/>
<evidence type="ECO:0000313" key="1">
    <source>
        <dbReference type="EMBL" id="KAI2393223.1"/>
    </source>
</evidence>
<name>A0ACB8V586_9EURO</name>
<reference evidence="1" key="1">
    <citation type="journal article" date="2022" name="bioRxiv">
        <title>Population genetic analysis of Ophidiomyces ophidiicola, the causative agent of snake fungal disease, indicates recent introductions to the USA.</title>
        <authorList>
            <person name="Ladner J.T."/>
            <person name="Palmer J.M."/>
            <person name="Ettinger C.L."/>
            <person name="Stajich J.E."/>
            <person name="Farrell T.M."/>
            <person name="Glorioso B.M."/>
            <person name="Lawson B."/>
            <person name="Price S.J."/>
            <person name="Stengle A.G."/>
            <person name="Grear D.A."/>
            <person name="Lorch J.M."/>
        </authorList>
    </citation>
    <scope>NUCLEOTIDE SEQUENCE</scope>
    <source>
        <strain evidence="1">NWHC 24266-5</strain>
    </source>
</reference>
<organism evidence="1">
    <name type="scientific">Ophidiomyces ophidiicola</name>
    <dbReference type="NCBI Taxonomy" id="1387563"/>
    <lineage>
        <taxon>Eukaryota</taxon>
        <taxon>Fungi</taxon>
        <taxon>Dikarya</taxon>
        <taxon>Ascomycota</taxon>
        <taxon>Pezizomycotina</taxon>
        <taxon>Eurotiomycetes</taxon>
        <taxon>Eurotiomycetidae</taxon>
        <taxon>Onygenales</taxon>
        <taxon>Onygenaceae</taxon>
        <taxon>Ophidiomyces</taxon>
    </lineage>
</organism>